<organism evidence="2 3">
    <name type="scientific">Streptomyces tendae</name>
    <dbReference type="NCBI Taxonomy" id="1932"/>
    <lineage>
        <taxon>Bacteria</taxon>
        <taxon>Bacillati</taxon>
        <taxon>Actinomycetota</taxon>
        <taxon>Actinomycetes</taxon>
        <taxon>Kitasatosporales</taxon>
        <taxon>Streptomycetaceae</taxon>
        <taxon>Streptomyces</taxon>
    </lineage>
</organism>
<evidence type="ECO:0000313" key="2">
    <source>
        <dbReference type="EMBL" id="QER90523.1"/>
    </source>
</evidence>
<evidence type="ECO:0000256" key="1">
    <source>
        <dbReference type="SAM" id="MobiDB-lite"/>
    </source>
</evidence>
<proteinExistence type="predicted"/>
<reference evidence="2 3" key="1">
    <citation type="submission" date="2019-09" db="EMBL/GenBank/DDBJ databases">
        <title>Draft genome sequence of the Ebosin-producing strain Streptomyces sp. 139.</title>
        <authorList>
            <person name="Ai L."/>
            <person name="Geng M."/>
            <person name="Ma M."/>
            <person name="Bai L."/>
        </authorList>
    </citation>
    <scope>NUCLEOTIDE SEQUENCE [LARGE SCALE GENOMIC DNA]</scope>
    <source>
        <strain evidence="2 3">139</strain>
        <plasmid evidence="2 3">unnamed1</plasmid>
    </source>
</reference>
<dbReference type="EMBL" id="CP043960">
    <property type="protein sequence ID" value="QER90523.1"/>
    <property type="molecule type" value="Genomic_DNA"/>
</dbReference>
<gene>
    <name evidence="2" type="ORF">F3L20_33480</name>
</gene>
<keyword evidence="3" id="KW-1185">Reference proteome</keyword>
<feature type="region of interest" description="Disordered" evidence="1">
    <location>
        <begin position="90"/>
        <end position="124"/>
    </location>
</feature>
<feature type="compositionally biased region" description="Pro residues" evidence="1">
    <location>
        <begin position="115"/>
        <end position="124"/>
    </location>
</feature>
<protein>
    <submittedName>
        <fullName evidence="2">Uncharacterized protein</fullName>
    </submittedName>
</protein>
<geneLocation type="plasmid" evidence="2 3">
    <name>unnamed1</name>
</geneLocation>
<name>A0ABX6A1Q3_STRTE</name>
<sequence length="124" mass="13034">MVPDRDGCLVGGIPCSPHPRGWSRDRAELVAVRELLPAPAGMAPPAVVGLARQRRDSHTCRNGPVNVNEWERCGGTSASTSAVQRVAPAALDWTGTIRGGARPDPSHAARTGHQPPRPTPGPRA</sequence>
<keyword evidence="2" id="KW-0614">Plasmid</keyword>
<evidence type="ECO:0000313" key="3">
    <source>
        <dbReference type="Proteomes" id="UP000324308"/>
    </source>
</evidence>
<dbReference type="Proteomes" id="UP000324308">
    <property type="component" value="Plasmid unnamed1"/>
</dbReference>
<accession>A0ABX6A1Q3</accession>